<keyword evidence="1" id="KW-0732">Signal</keyword>
<dbReference type="NCBIfam" id="NF040482">
    <property type="entry name" value="auto_BafA_Cterm"/>
    <property type="match status" value="1"/>
</dbReference>
<dbReference type="NCBIfam" id="TIGR01414">
    <property type="entry name" value="autotrans_barl"/>
    <property type="match status" value="2"/>
</dbReference>
<dbReference type="PANTHER" id="PTHR35037:SF7">
    <property type="entry name" value="AUTOTRANSPORTER"/>
    <property type="match status" value="1"/>
</dbReference>
<comment type="caution">
    <text evidence="3">The sequence shown here is derived from an EMBL/GenBank/DDBJ whole genome shotgun (WGS) entry which is preliminary data.</text>
</comment>
<sequence length="1846" mass="201716">MQCKLKLSFYALMTSSFFIKIASADEVVTLKEKLLTPVGISKYLEETRRLLSEVRGLKEKKEESKRIVHKKTVEGSKSSEKGRKGLENLFFEVLTNSIISDGASIYIANRYSDDSEINSFNYEDAGYSINNTVQEDGKLYINAASVSRDTEIKHGGIEFVQNLSSSEYAIVGKGGKQIVESGANAEGAKIYGGEQIIFGKGSLRSSWLPEDKASSAYNTEIYAEDGMLGLQSVYSGGMAVDTKVMKGGIQKLDGKENFNNAFSEDADTEDEDFIINEGAFALGTELFKNGAQYIFAGGNAREVNLYDNSTQKIYDSGYADNLTINHQAKSWLSAGAILGENTNVNDFGSLYLYAGTGEVVTEVENLILNGENAKLYSIALDNNGEKKQVNIRSLKGSGRVIFTSSETDKGYSELNIDYLSGSLHFDFNVDFSKQVGDTLLIKKSASGNHTISVTDLGREITNSSHKKLKLIVDRSGNAHFTLKNTFGEKIGTIDAGTYRYRLKHRSNKGIGKIWYLDANHTIDEEISQVSDFGLKSYIGSSSGLLTELTIDQGISVSIADLSFDTSDKKVDSNGETSISNTVRGGGRIYVYNGGFNLYTRIENGGTEFVKTQGLSQDTIVYKGGRQRIESGGNAEGVRIYGGEQFVSGKSDVKGEMVRSRAYDTVVSGENGVLGYQNVYDDGEVFSTKIMEGGIQNLYVEENLDNYSSFAFDTKVFSGGEQHVLAGGIAIGVLLQGTAFQAIELGGYVKDLIIKDQAQSWLHHGATLEGSTKINDSGQIYLYAGAGLSRTEVEKIVLNGKDAKLYSIASNTDGEGTLIENLSGNGRVIFTSTVFNPHYSKLEVNELSGNLHFRFNINFAEQRGDYLLIKKGAGHHKISVIDSGVEIVNSPLLNQNLIFDLDLIHDQSGNAHFTLIDFSGEEISTFDSGVYMYALRKKDHNGGKIWSLSTPEKKPSPLVPSFHMRLPIAKFFEREKTVSFSEDSIVSSYTGDFSFYAEDFNIGTGDEILRSSILSDNSIVYISGDGETDNLKLSINNTIQETAALYVEAGGFSKNTTIENGGSEIIGEQGISEFTIIYEGGKQRVEGGGSALKTEIYGGEQLVFGDGYDNGGVVGSSAYNTTIYGQAEIPGLQNVYDDGMVVGTKIMKGGIQTLAKWFVDDDDFLQKSGGLAVNTEVFAGGVQRILTGGMADTVILHRHAAQEVHAGSTVRNLIIEEGANSWAFAGAILEGKITVHDLGQLHLYAGNDSSYTEYQNHPTTVDGINLEGENAKLYSISSGYGNTEIYIKELSGVGNIIFTSTESDLHYSQLYVDDLSGSLHFDFNVSLAEGEGDYLFIKNGRDSHTVNIIDSGIEIVDPSLTELDLIVDQSGGAHFTLRSFSGANVKAIDGGTYIYGLKQRISEDGGEKVWYLSAVFIDKFSFLNSFPEGRSRFTRHLSQKQPVSSPLTLTATEKHAIKSLRQRENHRSLRQKSPAFVSSTLSTQEHRVAEVSGSSDFHHFSDAQQQGVFLADVSLTSDQMILRPVHKSQRSLRLSDTLSVSQFLTTPSTDAVLSLSVAPAMVFHNEIQTARMGRGILAKSKKNAALWTYAIKSKESIATEHIDFKLDQTGLVVGINGLSEWANGEFYIGGFSSYDRVRIAHARGGTSGINTYGIGAYITYLDYSGWYLDGILKYNHYQNTLKAVSTNGLGIEGSYTQWAVGSSIEAGYRIKMSKSSWLQPYGQFTWLQVEGKEIKLSNEMTGDLRPFTSLRSEVGLSLGYEFGSRMASSSFAYITAAWLRENKDNNHALINRRHSFTSDLSGNAGKLGVGLSSLVGEKLKFYGEAHYVKGRKIKQSFQGVVGVRYSF</sequence>
<feature type="signal peptide" evidence="1">
    <location>
        <begin position="1"/>
        <end position="24"/>
    </location>
</feature>
<dbReference type="SUPFAM" id="SSF51126">
    <property type="entry name" value="Pectin lyase-like"/>
    <property type="match status" value="3"/>
</dbReference>
<dbReference type="PANTHER" id="PTHR35037">
    <property type="entry name" value="C-TERMINAL REGION OF AIDA-LIKE PROTEIN"/>
    <property type="match status" value="1"/>
</dbReference>
<dbReference type="Pfam" id="PF03212">
    <property type="entry name" value="Pertactin"/>
    <property type="match status" value="3"/>
</dbReference>
<dbReference type="RefSeq" id="WP_183193711.1">
    <property type="nucleotide sequence ID" value="NZ_JACIFE010000002.1"/>
</dbReference>
<evidence type="ECO:0000313" key="4">
    <source>
        <dbReference type="Proteomes" id="UP000585970"/>
    </source>
</evidence>
<evidence type="ECO:0000313" key="3">
    <source>
        <dbReference type="EMBL" id="MBB4076103.1"/>
    </source>
</evidence>
<dbReference type="SUPFAM" id="SSF103515">
    <property type="entry name" value="Autotransporter"/>
    <property type="match status" value="1"/>
</dbReference>
<dbReference type="InterPro" id="IPR051551">
    <property type="entry name" value="Autotransporter_adhesion"/>
</dbReference>
<dbReference type="Pfam" id="PF03797">
    <property type="entry name" value="Autotransporter"/>
    <property type="match status" value="1"/>
</dbReference>
<accession>A0A840DWR6</accession>
<dbReference type="InterPro" id="IPR011050">
    <property type="entry name" value="Pectin_lyase_fold/virulence"/>
</dbReference>
<feature type="chain" id="PRO_5032841883" evidence="1">
    <location>
        <begin position="25"/>
        <end position="1846"/>
    </location>
</feature>
<evidence type="ECO:0000259" key="2">
    <source>
        <dbReference type="PROSITE" id="PS51208"/>
    </source>
</evidence>
<gene>
    <name evidence="3" type="ORF">GGR08_000391</name>
</gene>
<feature type="domain" description="Autotransporter" evidence="2">
    <location>
        <begin position="1578"/>
        <end position="1846"/>
    </location>
</feature>
<dbReference type="PROSITE" id="PS51208">
    <property type="entry name" value="AUTOTRANSPORTER"/>
    <property type="match status" value="1"/>
</dbReference>
<organism evidence="3 4">
    <name type="scientific">Bartonella fuyuanensis</name>
    <dbReference type="NCBI Taxonomy" id="1460968"/>
    <lineage>
        <taxon>Bacteria</taxon>
        <taxon>Pseudomonadati</taxon>
        <taxon>Pseudomonadota</taxon>
        <taxon>Alphaproteobacteria</taxon>
        <taxon>Hyphomicrobiales</taxon>
        <taxon>Bartonellaceae</taxon>
        <taxon>Bartonella</taxon>
    </lineage>
</organism>
<keyword evidence="4" id="KW-1185">Reference proteome</keyword>
<dbReference type="InterPro" id="IPR036709">
    <property type="entry name" value="Autotransporte_beta_dom_sf"/>
</dbReference>
<dbReference type="EMBL" id="JACIFE010000002">
    <property type="protein sequence ID" value="MBB4076103.1"/>
    <property type="molecule type" value="Genomic_DNA"/>
</dbReference>
<reference evidence="3 4" key="1">
    <citation type="submission" date="2020-08" db="EMBL/GenBank/DDBJ databases">
        <title>Genomic Encyclopedia of Type Strains, Phase IV (KMG-IV): sequencing the most valuable type-strain genomes for metagenomic binning, comparative biology and taxonomic classification.</title>
        <authorList>
            <person name="Goeker M."/>
        </authorList>
    </citation>
    <scope>NUCLEOTIDE SEQUENCE [LARGE SCALE GENOMIC DNA]</scope>
    <source>
        <strain evidence="3 4">DSM 100694</strain>
    </source>
</reference>
<protein>
    <submittedName>
        <fullName evidence="3">Outer membrane autotransporter protein</fullName>
    </submittedName>
</protein>
<name>A0A840DWR6_9HYPH</name>
<dbReference type="GO" id="GO:0019867">
    <property type="term" value="C:outer membrane"/>
    <property type="evidence" value="ECO:0007669"/>
    <property type="project" value="InterPro"/>
</dbReference>
<dbReference type="InterPro" id="IPR004899">
    <property type="entry name" value="Pertactin_central"/>
</dbReference>
<dbReference type="InterPro" id="IPR012332">
    <property type="entry name" value="Autotransporter_pectin_lyase_C"/>
</dbReference>
<dbReference type="InterPro" id="IPR005546">
    <property type="entry name" value="Autotransporte_beta"/>
</dbReference>
<dbReference type="InterPro" id="IPR006315">
    <property type="entry name" value="OM_autotransptr_brl_dom"/>
</dbReference>
<evidence type="ECO:0000256" key="1">
    <source>
        <dbReference type="SAM" id="SignalP"/>
    </source>
</evidence>
<dbReference type="Gene3D" id="2.40.128.130">
    <property type="entry name" value="Autotransporter beta-domain"/>
    <property type="match status" value="1"/>
</dbReference>
<proteinExistence type="predicted"/>
<dbReference type="Gene3D" id="2.160.20.20">
    <property type="match status" value="3"/>
</dbReference>
<dbReference type="SMART" id="SM00869">
    <property type="entry name" value="Autotransporter"/>
    <property type="match status" value="1"/>
</dbReference>
<dbReference type="Proteomes" id="UP000585970">
    <property type="component" value="Unassembled WGS sequence"/>
</dbReference>